<evidence type="ECO:0000313" key="3">
    <source>
        <dbReference type="EMBL" id="KAK2721849.1"/>
    </source>
</evidence>
<protein>
    <recommendedName>
        <fullName evidence="5">UBZ1-type domain-containing protein</fullName>
    </recommendedName>
</protein>
<name>A0AA88I5T5_ARTSF</name>
<organism evidence="3 4">
    <name type="scientific">Artemia franciscana</name>
    <name type="common">Brine shrimp</name>
    <name type="synonym">Artemia sanfranciscana</name>
    <dbReference type="NCBI Taxonomy" id="6661"/>
    <lineage>
        <taxon>Eukaryota</taxon>
        <taxon>Metazoa</taxon>
        <taxon>Ecdysozoa</taxon>
        <taxon>Arthropoda</taxon>
        <taxon>Crustacea</taxon>
        <taxon>Branchiopoda</taxon>
        <taxon>Anostraca</taxon>
        <taxon>Artemiidae</taxon>
        <taxon>Artemia</taxon>
    </lineage>
</organism>
<feature type="compositionally biased region" description="Basic and acidic residues" evidence="2">
    <location>
        <begin position="85"/>
        <end position="108"/>
    </location>
</feature>
<evidence type="ECO:0000256" key="2">
    <source>
        <dbReference type="SAM" id="MobiDB-lite"/>
    </source>
</evidence>
<keyword evidence="1" id="KW-0175">Coiled coil</keyword>
<evidence type="ECO:0000256" key="1">
    <source>
        <dbReference type="SAM" id="Coils"/>
    </source>
</evidence>
<gene>
    <name evidence="3" type="ORF">QYM36_003978</name>
</gene>
<dbReference type="AlphaFoldDB" id="A0AA88I5T5"/>
<evidence type="ECO:0000313" key="4">
    <source>
        <dbReference type="Proteomes" id="UP001187531"/>
    </source>
</evidence>
<dbReference type="Proteomes" id="UP001187531">
    <property type="component" value="Unassembled WGS sequence"/>
</dbReference>
<feature type="coiled-coil region" evidence="1">
    <location>
        <begin position="5"/>
        <end position="39"/>
    </location>
</feature>
<keyword evidence="4" id="KW-1185">Reference proteome</keyword>
<feature type="compositionally biased region" description="Polar residues" evidence="2">
    <location>
        <begin position="109"/>
        <end position="125"/>
    </location>
</feature>
<dbReference type="EMBL" id="JAVRJZ010000006">
    <property type="protein sequence ID" value="KAK2721849.1"/>
    <property type="molecule type" value="Genomic_DNA"/>
</dbReference>
<reference evidence="3" key="1">
    <citation type="submission" date="2023-07" db="EMBL/GenBank/DDBJ databases">
        <title>Chromosome-level genome assembly of Artemia franciscana.</title>
        <authorList>
            <person name="Jo E."/>
        </authorList>
    </citation>
    <scope>NUCLEOTIDE SEQUENCE</scope>
    <source>
        <tissue evidence="3">Whole body</tissue>
    </source>
</reference>
<accession>A0AA88I5T5</accession>
<sequence>MLAQNTQLLSTQNELLAEIDRLREQQIKLREKNLRLTQECHNKQQECSILVEQLAQFARRRHSCSQSDLHDRKKKQPVAFVEVKEDVGHETSNEDVEELRKYSRKDNVSSELTQVQTSSEPNLSKIQVELDKARAGNQTSQKPTARSREYVSSEPPSLEEIEVNKCVEGFAAIRQEVLNQLNILQNLSDVLNTQQSLGFNGKLNPEEEDLTSICPICRDSFPSICKNDYESHVLDHFNSDIVRCTELLDLDM</sequence>
<dbReference type="Gene3D" id="6.20.250.40">
    <property type="match status" value="1"/>
</dbReference>
<evidence type="ECO:0008006" key="5">
    <source>
        <dbReference type="Google" id="ProtNLM"/>
    </source>
</evidence>
<comment type="caution">
    <text evidence="3">The sequence shown here is derived from an EMBL/GenBank/DDBJ whole genome shotgun (WGS) entry which is preliminary data.</text>
</comment>
<proteinExistence type="predicted"/>
<feature type="region of interest" description="Disordered" evidence="2">
    <location>
        <begin position="85"/>
        <end position="154"/>
    </location>
</feature>